<gene>
    <name evidence="7" type="ORF">QL112_000385</name>
</gene>
<dbReference type="PANTHER" id="PTHR35892:SF2">
    <property type="entry name" value="OUTER MEMBRANE PROTEIN PAGN"/>
    <property type="match status" value="1"/>
</dbReference>
<proteinExistence type="predicted"/>
<dbReference type="InterPro" id="IPR011250">
    <property type="entry name" value="OMP/PagP_B-barrel"/>
</dbReference>
<keyword evidence="5" id="KW-0472">Membrane</keyword>
<evidence type="ECO:0000259" key="6">
    <source>
        <dbReference type="Pfam" id="PF13505"/>
    </source>
</evidence>
<evidence type="ECO:0000313" key="8">
    <source>
        <dbReference type="Proteomes" id="UP001300348"/>
    </source>
</evidence>
<evidence type="ECO:0000256" key="5">
    <source>
        <dbReference type="ARBA" id="ARBA00023136"/>
    </source>
</evidence>
<evidence type="ECO:0000256" key="4">
    <source>
        <dbReference type="ARBA" id="ARBA00022729"/>
    </source>
</evidence>
<evidence type="ECO:0000256" key="2">
    <source>
        <dbReference type="ARBA" id="ARBA00022452"/>
    </source>
</evidence>
<dbReference type="SUPFAM" id="SSF56925">
    <property type="entry name" value="OMPA-like"/>
    <property type="match status" value="1"/>
</dbReference>
<dbReference type="Pfam" id="PF13505">
    <property type="entry name" value="OMP_b-brl"/>
    <property type="match status" value="1"/>
</dbReference>
<dbReference type="InterPro" id="IPR027385">
    <property type="entry name" value="Beta-barrel_OMP"/>
</dbReference>
<organism evidence="7 8">
    <name type="scientific">Xenorhabdus griffiniae</name>
    <dbReference type="NCBI Taxonomy" id="351672"/>
    <lineage>
        <taxon>Bacteria</taxon>
        <taxon>Pseudomonadati</taxon>
        <taxon>Pseudomonadota</taxon>
        <taxon>Gammaproteobacteria</taxon>
        <taxon>Enterobacterales</taxon>
        <taxon>Morganellaceae</taxon>
        <taxon>Xenorhabdus</taxon>
    </lineage>
</organism>
<feature type="domain" description="Outer membrane protein beta-barrel" evidence="6">
    <location>
        <begin position="13"/>
        <end position="191"/>
    </location>
</feature>
<dbReference type="Gene3D" id="2.40.160.20">
    <property type="match status" value="1"/>
</dbReference>
<dbReference type="PRINTS" id="PR00316">
    <property type="entry name" value="ENTEROVIROMP"/>
</dbReference>
<evidence type="ECO:0000256" key="1">
    <source>
        <dbReference type="ARBA" id="ARBA00004571"/>
    </source>
</evidence>
<protein>
    <submittedName>
        <fullName evidence="7">Ail/Lom family outer membrane beta-barrel protein</fullName>
    </submittedName>
</protein>
<dbReference type="RefSeq" id="WP_189761116.1">
    <property type="nucleotide sequence ID" value="NZ_CAWPOC010000058.1"/>
</dbReference>
<dbReference type="PROSITE" id="PS00694">
    <property type="entry name" value="ENT_VIR_OMP_1"/>
    <property type="match status" value="1"/>
</dbReference>
<reference evidence="7 8" key="1">
    <citation type="journal article" date="2023" name="Access Microbiol">
        <title>The genome of a steinernematid-associated Pseudomonas piscis bacterium encodes the biosynthesis of insect toxins.</title>
        <authorList>
            <person name="Awori R.M."/>
            <person name="Hendre P."/>
            <person name="Amugune N.O."/>
        </authorList>
    </citation>
    <scope>NUCLEOTIDE SEQUENCE [LARGE SCALE GENOMIC DNA]</scope>
    <source>
        <strain evidence="7 8">97</strain>
    </source>
</reference>
<evidence type="ECO:0000256" key="3">
    <source>
        <dbReference type="ARBA" id="ARBA00022692"/>
    </source>
</evidence>
<dbReference type="InterPro" id="IPR051723">
    <property type="entry name" value="Bact_OM_Invasion-Related"/>
</dbReference>
<comment type="subcellular location">
    <subcellularLocation>
        <location evidence="1">Cell outer membrane</location>
        <topology evidence="1">Multi-pass membrane protein</topology>
    </subcellularLocation>
</comment>
<dbReference type="GeneID" id="88853969"/>
<keyword evidence="3" id="KW-0812">Transmembrane</keyword>
<name>A0ABY9XI03_9GAMM</name>
<dbReference type="EMBL" id="CP133647">
    <property type="protein sequence ID" value="WNH02247.1"/>
    <property type="molecule type" value="Genomic_DNA"/>
</dbReference>
<keyword evidence="8" id="KW-1185">Reference proteome</keyword>
<sequence>MLVYFLGIPQIIAGLSVSSLTAHASGKHTLSLGYAQSNINMQIEGNKTKNMKDLDKDPRGLNLKYRYEINDNWGFISSVTQTKLKINYYAAHNRQLSVGNEDITYRSLMAGPTYRFNEYVSAYALIGAANVEGKARLTAQPSVSKKKTAVAYGTGLQFNPTSSIAVDVSYEYSDLSQAKAGTWTVGVGYHF</sequence>
<keyword evidence="2" id="KW-1134">Transmembrane beta strand</keyword>
<dbReference type="InterPro" id="IPR000758">
    <property type="entry name" value="Enterovir_OMP"/>
</dbReference>
<accession>A0ABY9XI03</accession>
<dbReference type="Proteomes" id="UP001300348">
    <property type="component" value="Chromosome"/>
</dbReference>
<dbReference type="PANTHER" id="PTHR35892">
    <property type="entry name" value="OUTER MEMBRANE PROTEIN PAGN-RELATED"/>
    <property type="match status" value="1"/>
</dbReference>
<keyword evidence="4" id="KW-0732">Signal</keyword>
<evidence type="ECO:0000313" key="7">
    <source>
        <dbReference type="EMBL" id="WNH02247.1"/>
    </source>
</evidence>